<evidence type="ECO:0000256" key="3">
    <source>
        <dbReference type="ARBA" id="ARBA00022670"/>
    </source>
</evidence>
<comment type="similarity">
    <text evidence="2">Belongs to the peptidase S49 family.</text>
</comment>
<evidence type="ECO:0000256" key="5">
    <source>
        <dbReference type="ARBA" id="ARBA00022825"/>
    </source>
</evidence>
<keyword evidence="6" id="KW-0472">Membrane</keyword>
<evidence type="ECO:0000256" key="7">
    <source>
        <dbReference type="PIRSR" id="PIRSR001217-1"/>
    </source>
</evidence>
<organism evidence="9 10">
    <name type="scientific">Microlunatus elymi</name>
    <dbReference type="NCBI Taxonomy" id="2596828"/>
    <lineage>
        <taxon>Bacteria</taxon>
        <taxon>Bacillati</taxon>
        <taxon>Actinomycetota</taxon>
        <taxon>Actinomycetes</taxon>
        <taxon>Propionibacteriales</taxon>
        <taxon>Propionibacteriaceae</taxon>
        <taxon>Microlunatus</taxon>
    </lineage>
</organism>
<evidence type="ECO:0000313" key="9">
    <source>
        <dbReference type="EMBL" id="QDP95602.1"/>
    </source>
</evidence>
<dbReference type="CDD" id="cd07023">
    <property type="entry name" value="S49_Sppa_N_C"/>
    <property type="match status" value="1"/>
</dbReference>
<feature type="active site" description="Nucleophile" evidence="7">
    <location>
        <position position="361"/>
    </location>
</feature>
<reference evidence="9 10" key="1">
    <citation type="submission" date="2019-07" db="EMBL/GenBank/DDBJ databases">
        <title>Microlunatus dokdonensis sp. nov. isolated from the rhizospheric soil of the wild plant Elymus tsukushiensis.</title>
        <authorList>
            <person name="Ghim S.-Y."/>
            <person name="Hwang Y.-J."/>
            <person name="Son J.-S."/>
            <person name="Shin J.-H."/>
        </authorList>
    </citation>
    <scope>NUCLEOTIDE SEQUENCE [LARGE SCALE GENOMIC DNA]</scope>
    <source>
        <strain evidence="9 10">KUDC0627</strain>
    </source>
</reference>
<keyword evidence="4" id="KW-0378">Hydrolase</keyword>
<accession>A0A516PWT9</accession>
<dbReference type="InterPro" id="IPR002142">
    <property type="entry name" value="Peptidase_S49"/>
</dbReference>
<evidence type="ECO:0000256" key="2">
    <source>
        <dbReference type="ARBA" id="ARBA00008683"/>
    </source>
</evidence>
<dbReference type="SUPFAM" id="SSF52096">
    <property type="entry name" value="ClpP/crotonase"/>
    <property type="match status" value="2"/>
</dbReference>
<dbReference type="GO" id="GO:0016020">
    <property type="term" value="C:membrane"/>
    <property type="evidence" value="ECO:0007669"/>
    <property type="project" value="UniProtKB-SubCell"/>
</dbReference>
<dbReference type="CDD" id="cd07018">
    <property type="entry name" value="S49_SppA_67K_type"/>
    <property type="match status" value="1"/>
</dbReference>
<keyword evidence="5" id="KW-0720">Serine protease</keyword>
<dbReference type="InterPro" id="IPR029045">
    <property type="entry name" value="ClpP/crotonase-like_dom_sf"/>
</dbReference>
<dbReference type="Gene3D" id="3.90.226.10">
    <property type="entry name" value="2-enoyl-CoA Hydratase, Chain A, domain 1"/>
    <property type="match status" value="3"/>
</dbReference>
<dbReference type="OrthoDB" id="9764363at2"/>
<dbReference type="NCBIfam" id="TIGR00705">
    <property type="entry name" value="SppA_67K"/>
    <property type="match status" value="1"/>
</dbReference>
<dbReference type="NCBIfam" id="TIGR00706">
    <property type="entry name" value="SppA_dom"/>
    <property type="match status" value="1"/>
</dbReference>
<dbReference type="RefSeq" id="WP_143985570.1">
    <property type="nucleotide sequence ID" value="NZ_CP041692.1"/>
</dbReference>
<dbReference type="Pfam" id="PF01343">
    <property type="entry name" value="Peptidase_S49"/>
    <property type="match status" value="2"/>
</dbReference>
<evidence type="ECO:0000256" key="4">
    <source>
        <dbReference type="ARBA" id="ARBA00022801"/>
    </source>
</evidence>
<dbReference type="KEGG" id="mik:FOE78_06495"/>
<evidence type="ECO:0000256" key="6">
    <source>
        <dbReference type="ARBA" id="ARBA00023136"/>
    </source>
</evidence>
<dbReference type="PIRSF" id="PIRSF001217">
    <property type="entry name" value="Protease_4_SppA"/>
    <property type="match status" value="1"/>
</dbReference>
<gene>
    <name evidence="9" type="primary">sppA</name>
    <name evidence="9" type="ORF">FOE78_06495</name>
</gene>
<dbReference type="AlphaFoldDB" id="A0A516PWT9"/>
<name>A0A516PWT9_9ACTN</name>
<dbReference type="GO" id="GO:0006465">
    <property type="term" value="P:signal peptide processing"/>
    <property type="evidence" value="ECO:0007669"/>
    <property type="project" value="InterPro"/>
</dbReference>
<feature type="domain" description="Peptidase S49" evidence="8">
    <location>
        <begin position="78"/>
        <end position="230"/>
    </location>
</feature>
<dbReference type="EMBL" id="CP041692">
    <property type="protein sequence ID" value="QDP95602.1"/>
    <property type="molecule type" value="Genomic_DNA"/>
</dbReference>
<dbReference type="InterPro" id="IPR004635">
    <property type="entry name" value="Pept_S49_SppA"/>
</dbReference>
<evidence type="ECO:0000313" key="10">
    <source>
        <dbReference type="Proteomes" id="UP000319263"/>
    </source>
</evidence>
<dbReference type="Proteomes" id="UP000319263">
    <property type="component" value="Chromosome"/>
</dbReference>
<keyword evidence="10" id="KW-1185">Reference proteome</keyword>
<comment type="subcellular location">
    <subcellularLocation>
        <location evidence="1">Membrane</location>
    </subcellularLocation>
</comment>
<dbReference type="PANTHER" id="PTHR33209">
    <property type="entry name" value="PROTEASE 4"/>
    <property type="match status" value="1"/>
</dbReference>
<dbReference type="InterPro" id="IPR047217">
    <property type="entry name" value="S49_SppA_67K_type_N"/>
</dbReference>
<feature type="active site" description="Proton donor/acceptor" evidence="7">
    <location>
        <position position="151"/>
    </location>
</feature>
<sequence length="559" mass="60256">MEKKPLVLEIDLSLGLQDATPQDPLTALRARNTPRLSHIISGLRHAAGDDEVVALIMHLTPMIKAAEADELAIALRSFRDAGKKVIAWSESFGELGPGTLPYYLATVADEIWMQPSGTLGLQGIGLEVATIRGVLDKIGAEPQIGQRQEYKTAAEMYTATEISEPNREMTGRMCASITEQVINATAQARLLTPEQVAEAMSVAPLAAEDALQRNLIDHLGYRDDVYRSVRDSYGGRDDDEQEEPQLRLLFAHRYARSLPKQAVSMAKRRRSPIIAVVNVNGAIVTGRGHGQLPTQRPQAGSDLVAAALRSAADNDSVRAVVLRVDSPGGSYVASDAIRDAVLRVKKSGRPVIVSMGALAASGGYFVSMAADRIVALPSTLTGSIGVLGGKVVIKETLTKIGVTREAIGSRSATMFSSDRRFADDEWARVEGWLDAVYEDFTQKAADDRGLDYADLEAVARGRVWTGADAKERGLVDELGGLRTAVELACRRVGTDVDHVRVQQFPQLPMLARFKPAESTESLADAVISGPPPGLLETLTTALGVQQAGVLSLPWRFRFS</sequence>
<dbReference type="GO" id="GO:0008236">
    <property type="term" value="F:serine-type peptidase activity"/>
    <property type="evidence" value="ECO:0007669"/>
    <property type="project" value="UniProtKB-KW"/>
</dbReference>
<evidence type="ECO:0000256" key="1">
    <source>
        <dbReference type="ARBA" id="ARBA00004370"/>
    </source>
</evidence>
<evidence type="ECO:0000259" key="8">
    <source>
        <dbReference type="Pfam" id="PF01343"/>
    </source>
</evidence>
<proteinExistence type="inferred from homology"/>
<dbReference type="InterPro" id="IPR047272">
    <property type="entry name" value="S49_SppA_C"/>
</dbReference>
<dbReference type="PANTHER" id="PTHR33209:SF1">
    <property type="entry name" value="PEPTIDASE S49 DOMAIN-CONTAINING PROTEIN"/>
    <property type="match status" value="1"/>
</dbReference>
<dbReference type="InterPro" id="IPR004634">
    <property type="entry name" value="Pept_S49_pIV"/>
</dbReference>
<keyword evidence="3" id="KW-0645">Protease</keyword>
<protein>
    <submittedName>
        <fullName evidence="9">Signal peptide peptidase SppA</fullName>
    </submittedName>
</protein>
<feature type="domain" description="Peptidase S49" evidence="8">
    <location>
        <begin position="345"/>
        <end position="488"/>
    </location>
</feature>